<feature type="region of interest" description="Disordered" evidence="3">
    <location>
        <begin position="929"/>
        <end position="986"/>
    </location>
</feature>
<keyword evidence="2" id="KW-0539">Nucleus</keyword>
<feature type="region of interest" description="Disordered" evidence="3">
    <location>
        <begin position="1"/>
        <end position="103"/>
    </location>
</feature>
<protein>
    <recommendedName>
        <fullName evidence="4">PDZ domain-containing protein</fullName>
    </recommendedName>
</protein>
<feature type="compositionally biased region" description="Basic and acidic residues" evidence="3">
    <location>
        <begin position="418"/>
        <end position="427"/>
    </location>
</feature>
<gene>
    <name evidence="5" type="ORF">WMY93_017296</name>
</gene>
<evidence type="ECO:0000256" key="2">
    <source>
        <dbReference type="ARBA" id="ARBA00023242"/>
    </source>
</evidence>
<dbReference type="InterPro" id="IPR001478">
    <property type="entry name" value="PDZ"/>
</dbReference>
<evidence type="ECO:0000313" key="6">
    <source>
        <dbReference type="Proteomes" id="UP001460270"/>
    </source>
</evidence>
<evidence type="ECO:0000256" key="1">
    <source>
        <dbReference type="ARBA" id="ARBA00004123"/>
    </source>
</evidence>
<comment type="caution">
    <text evidence="5">The sequence shown here is derived from an EMBL/GenBank/DDBJ whole genome shotgun (WGS) entry which is preliminary data.</text>
</comment>
<proteinExistence type="predicted"/>
<feature type="compositionally biased region" description="Polar residues" evidence="3">
    <location>
        <begin position="295"/>
        <end position="310"/>
    </location>
</feature>
<feature type="region of interest" description="Disordered" evidence="3">
    <location>
        <begin position="370"/>
        <end position="449"/>
    </location>
</feature>
<dbReference type="GO" id="GO:0005634">
    <property type="term" value="C:nucleus"/>
    <property type="evidence" value="ECO:0007669"/>
    <property type="project" value="UniProtKB-SubCell"/>
</dbReference>
<evidence type="ECO:0000313" key="5">
    <source>
        <dbReference type="EMBL" id="KAK7904689.1"/>
    </source>
</evidence>
<dbReference type="GO" id="GO:0043484">
    <property type="term" value="P:regulation of RNA splicing"/>
    <property type="evidence" value="ECO:0007669"/>
    <property type="project" value="TreeGrafter"/>
</dbReference>
<feature type="compositionally biased region" description="Basic and acidic residues" evidence="3">
    <location>
        <begin position="247"/>
        <end position="258"/>
    </location>
</feature>
<evidence type="ECO:0000259" key="4">
    <source>
        <dbReference type="PROSITE" id="PS50106"/>
    </source>
</evidence>
<organism evidence="5 6">
    <name type="scientific">Mugilogobius chulae</name>
    <name type="common">yellowstripe goby</name>
    <dbReference type="NCBI Taxonomy" id="88201"/>
    <lineage>
        <taxon>Eukaryota</taxon>
        <taxon>Metazoa</taxon>
        <taxon>Chordata</taxon>
        <taxon>Craniata</taxon>
        <taxon>Vertebrata</taxon>
        <taxon>Euteleostomi</taxon>
        <taxon>Actinopterygii</taxon>
        <taxon>Neopterygii</taxon>
        <taxon>Teleostei</taxon>
        <taxon>Neoteleostei</taxon>
        <taxon>Acanthomorphata</taxon>
        <taxon>Gobiaria</taxon>
        <taxon>Gobiiformes</taxon>
        <taxon>Gobioidei</taxon>
        <taxon>Gobiidae</taxon>
        <taxon>Gobionellinae</taxon>
        <taxon>Mugilogobius</taxon>
    </lineage>
</organism>
<feature type="region of interest" description="Disordered" evidence="3">
    <location>
        <begin position="195"/>
        <end position="348"/>
    </location>
</feature>
<feature type="compositionally biased region" description="Basic and acidic residues" evidence="3">
    <location>
        <begin position="53"/>
        <end position="72"/>
    </location>
</feature>
<dbReference type="PROSITE" id="PS50106">
    <property type="entry name" value="PDZ"/>
    <property type="match status" value="1"/>
</dbReference>
<dbReference type="PANTHER" id="PTHR23348">
    <property type="entry name" value="PERIAXIN/AHNAK"/>
    <property type="match status" value="1"/>
</dbReference>
<feature type="compositionally biased region" description="Acidic residues" evidence="3">
    <location>
        <begin position="195"/>
        <end position="205"/>
    </location>
</feature>
<dbReference type="SMART" id="SM00228">
    <property type="entry name" value="PDZ"/>
    <property type="match status" value="1"/>
</dbReference>
<feature type="compositionally biased region" description="Basic and acidic residues" evidence="3">
    <location>
        <begin position="934"/>
        <end position="967"/>
    </location>
</feature>
<feature type="compositionally biased region" description="Basic and acidic residues" evidence="3">
    <location>
        <begin position="87"/>
        <end position="102"/>
    </location>
</feature>
<feature type="compositionally biased region" description="Basic and acidic residues" evidence="3">
    <location>
        <begin position="387"/>
        <end position="399"/>
    </location>
</feature>
<dbReference type="Pfam" id="PF00595">
    <property type="entry name" value="PDZ"/>
    <property type="match status" value="1"/>
</dbReference>
<dbReference type="PANTHER" id="PTHR23348:SF41">
    <property type="entry name" value="NEUROBLAST DIFFERENTIATION-ASSOCIATED PROTEIN AHNAK"/>
    <property type="match status" value="1"/>
</dbReference>
<feature type="compositionally biased region" description="Basic residues" evidence="3">
    <location>
        <begin position="278"/>
        <end position="294"/>
    </location>
</feature>
<dbReference type="Proteomes" id="UP001460270">
    <property type="component" value="Unassembled WGS sequence"/>
</dbReference>
<evidence type="ECO:0000256" key="3">
    <source>
        <dbReference type="SAM" id="MobiDB-lite"/>
    </source>
</evidence>
<dbReference type="EMBL" id="JBBPFD010000012">
    <property type="protein sequence ID" value="KAK7904689.1"/>
    <property type="molecule type" value="Genomic_DNA"/>
</dbReference>
<name>A0AAW0NU77_9GOBI</name>
<feature type="domain" description="PDZ" evidence="4">
    <location>
        <begin position="107"/>
        <end position="176"/>
    </location>
</feature>
<dbReference type="Gene3D" id="2.30.42.10">
    <property type="match status" value="1"/>
</dbReference>
<feature type="compositionally biased region" description="Basic residues" evidence="3">
    <location>
        <begin position="400"/>
        <end position="412"/>
    </location>
</feature>
<feature type="compositionally biased region" description="Polar residues" evidence="3">
    <location>
        <begin position="260"/>
        <end position="271"/>
    </location>
</feature>
<dbReference type="InterPro" id="IPR052082">
    <property type="entry name" value="Myelin_sheath_structural"/>
</dbReference>
<comment type="subcellular location">
    <subcellularLocation>
        <location evidence="1">Nucleus</location>
    </subcellularLocation>
</comment>
<feature type="compositionally biased region" description="Basic and acidic residues" evidence="3">
    <location>
        <begin position="206"/>
        <end position="216"/>
    </location>
</feature>
<reference evidence="6" key="1">
    <citation type="submission" date="2024-04" db="EMBL/GenBank/DDBJ databases">
        <title>Salinicola lusitanus LLJ914,a marine bacterium isolated from the Okinawa Trough.</title>
        <authorList>
            <person name="Li J."/>
        </authorList>
    </citation>
    <scope>NUCLEOTIDE SEQUENCE [LARGE SCALE GENOMIC DNA]</scope>
</reference>
<sequence length="2095" mass="230381">MYTDCEAGAGAGRRLRGPEPGTEDNSICDEASQFTEGERPRPQGSSPVEEFPESDKYGDSDKECEAEHDPYRKSGKKPKKSGLGSIFDKRSTPKMSKLKEAPSPEAGVIVKTAKDGGAEGLVYSGGGKDGIFIKEVVPESPASKNLHLKEGDQVLSATVYFDNMPYEDAIQILEHAQAYKVKLCLKRKPELTETEGAIDSDAIPEDEVHQPEMREPGKKRRGDARISWPKFPTLGRGKKSRFTRSHSSSEADEQRKLELSPTTSDTESPIKSQDALKGKKKHKKIKLPGLKRGRISSSEDTDAQNIQTEEMISPECLESPSREILEKDEEPKKDDDVKVEESETETHKAELVCLDSTLKTTDITAALVEEEIPCTTESPDGKKKKKERSELKLKILGRDKKNKAKSSPKRLKTLGASLDKENEKTEAAPENVMDSEVPKMSSSKSSQMELRLPKVEIDISDVGIICKSTDKKVKSTEEKQAKTGFKMPKVDDAYDRLLIGTELPKREDIEIPGMEDISKIKDFKEPKAPLATISDAEFQAEAVQMSIDVDSVKEAVSKLPGYKLPKVDISGVPIPEEITVIDANAQRISVKTPTKGKHESKSAFAEVSKTTIKLPIVKADVSGGEIISETKMGVKKLELDSKDAISTKAIISQTIEVEKVQKESIKISCESVETSKELDVKIKKPKVALPDLSIGKPDIRFPDFKIDVAKTKDDKVRGERTIFLQEDKTDVKVSDVQISPIQGEFEIASKDSDAKLKLESEEKKVMGEVSVEKQEKGRKFKMPTVGISVPKVKEDVSGTLHVTVPEVETDKPTLEIKPQQIQGEKESTFGIKLKGPEVSLTKKDKEVTLPEAKLEVDLPKIADVQITSDLEGGKVKPPSLSWSSGYFSPRTKVDVKVPSTEIESEGQGGKFKMPKLGVKLPKVKGPEFDISLTSKDKEAKADKTKTGISSPEKKTEVQNECEVEGKGGKFKMPKLGITKPKMKGPDIELNLSKKDIESSLPDVKADIKMPDPEINFNLSKELKDVKPIEVKVPEVDITVGKVVPEGKIEIEKTSVEIKPFEGKLDIKKPKEKNAAAVEEQSGKFKIPRFTIAIPKVKGPEIDSNLEKKEIDVTLPEAKIEADRPVSPKIDVEVKEMDVDIEGQGGKFKLPKLGIKMPKVRGPDIDISRSKKEVKSPEIKVDLKVPEIPKVDRSIENVDIKIPETKIEIEKPKVPDADVKPPSGKIKIKAPDIDVSVTEDSPSKFKMPSLGISVPKMKAPEVDLSFSKKDEDVTMPDVKVEAKLPEKADVKAPEVEVSTKTSPLKFTMPSFKLPKFGGSIEEKDSEIKIEATELSVSVPQANVDLPDVSAEVHVPETEVKAFSGDVVIEQPSSLELDVKFKKPKFSLPRFSFTKQSVPAPEVDISAPEVNIPQPEGKMKVEGEIEMKAPELEAQIYGQGSKFKLPKFGISMPKISTPDLDLSLPKKDVEVTVPEAKVEGKLADVEVKAPSIKAEIKTPEVKVETKTKEGSPSKLKMPTFKLPKFGASIPEAEIKVEGTDVEQVDVDLPEVKAEVHLPEVDIKPPSVEVEIEQPSDLEMDAKFKKPRFSLPRFSFTKQNVPAPEVDISAPEVRISQPEGKVKVKGEMEVKAPELEAQIDGQGSKFKLPKFGISMPKISTPDLDLSLPKKDVQVTLPEAKVEGKLADIEVKAPSIEAEIKVPEVKVETKTKEGSPSKLKMPTFKLPKFGASIPEAEIKVERSHIKKVDVDLPEVKAEVHLPEVDIKPPSVEVEIEQPSDLEMDAKFKKPKFSLPRFSFSKQSVPAPEVDITAPEVNISQPKGKMEVGEVEMKAPDLEAQTDGQGGRFKLPKFGISMPKISAPDVDLSLSKKDVEVTLPEAKIEEAEIKVKGTDVEQVDVDLPEVKAEVHLPEVDIKPPSVEVEIEQPSDLEMDAKFKKPRFSLPRFSFSKQSVPAPEVDISAPEVNISQPEGKVKVKGEMEVKAPELEAQIDGQGSKFKLPKFGISMPKISAPDVDLSLSKKDVEVTLPEAKVEGKLADIEIKAPSIEAEIKVPEVKVETKTKEGSPSKLKMPTFKLPKFGASIPEAEIKVEELMLDK</sequence>
<dbReference type="SUPFAM" id="SSF50156">
    <property type="entry name" value="PDZ domain-like"/>
    <property type="match status" value="1"/>
</dbReference>
<dbReference type="GO" id="GO:0043034">
    <property type="term" value="C:costamere"/>
    <property type="evidence" value="ECO:0007669"/>
    <property type="project" value="TreeGrafter"/>
</dbReference>
<feature type="compositionally biased region" description="Basic and acidic residues" evidence="3">
    <location>
        <begin position="320"/>
        <end position="348"/>
    </location>
</feature>
<keyword evidence="6" id="KW-1185">Reference proteome</keyword>
<dbReference type="InterPro" id="IPR036034">
    <property type="entry name" value="PDZ_sf"/>
</dbReference>
<accession>A0AAW0NU77</accession>